<keyword evidence="3" id="KW-1185">Reference proteome</keyword>
<comment type="caution">
    <text evidence="2">The sequence shown here is derived from an EMBL/GenBank/DDBJ whole genome shotgun (WGS) entry which is preliminary data.</text>
</comment>
<accession>A0A5N4C165</accession>
<gene>
    <name evidence="2" type="ORF">Cadr_000002727</name>
</gene>
<organism evidence="2 3">
    <name type="scientific">Camelus dromedarius</name>
    <name type="common">Dromedary</name>
    <name type="synonym">Arabian camel</name>
    <dbReference type="NCBI Taxonomy" id="9838"/>
    <lineage>
        <taxon>Eukaryota</taxon>
        <taxon>Metazoa</taxon>
        <taxon>Chordata</taxon>
        <taxon>Craniata</taxon>
        <taxon>Vertebrata</taxon>
        <taxon>Euteleostomi</taxon>
        <taxon>Mammalia</taxon>
        <taxon>Eutheria</taxon>
        <taxon>Laurasiatheria</taxon>
        <taxon>Artiodactyla</taxon>
        <taxon>Tylopoda</taxon>
        <taxon>Camelidae</taxon>
        <taxon>Camelus</taxon>
    </lineage>
</organism>
<proteinExistence type="predicted"/>
<evidence type="ECO:0000313" key="3">
    <source>
        <dbReference type="Proteomes" id="UP000299084"/>
    </source>
</evidence>
<dbReference type="AlphaFoldDB" id="A0A5N4C165"/>
<feature type="compositionally biased region" description="Polar residues" evidence="1">
    <location>
        <begin position="114"/>
        <end position="132"/>
    </location>
</feature>
<dbReference type="PANTHER" id="PTHR21856">
    <property type="entry name" value="FIBROUS SHEATH-INTERACTING PROTEIN 2"/>
    <property type="match status" value="1"/>
</dbReference>
<reference evidence="2 3" key="1">
    <citation type="journal article" date="2019" name="Mol. Ecol. Resour.">
        <title>Improving Illumina assemblies with Hi-C and long reads: an example with the North African dromedary.</title>
        <authorList>
            <person name="Elbers J.P."/>
            <person name="Rogers M.F."/>
            <person name="Perelman P.L."/>
            <person name="Proskuryakova A.A."/>
            <person name="Serdyukova N.A."/>
            <person name="Johnson W.E."/>
            <person name="Horin P."/>
            <person name="Corander J."/>
            <person name="Murphy D."/>
            <person name="Burger P.A."/>
        </authorList>
    </citation>
    <scope>NUCLEOTIDE SEQUENCE [LARGE SCALE GENOMIC DNA]</scope>
    <source>
        <strain evidence="2">Drom800</strain>
        <tissue evidence="2">Blood</tissue>
    </source>
</reference>
<dbReference type="EMBL" id="JWIN03000037">
    <property type="protein sequence ID" value="KAB1252625.1"/>
    <property type="molecule type" value="Genomic_DNA"/>
</dbReference>
<feature type="region of interest" description="Disordered" evidence="1">
    <location>
        <begin position="31"/>
        <end position="66"/>
    </location>
</feature>
<protein>
    <submittedName>
        <fullName evidence="2">Fibrous sheath-interacting protein 2</fullName>
    </submittedName>
</protein>
<name>A0A5N4C165_CAMDR</name>
<sequence length="141" mass="15500">MLNIPPVGIEVKSSSEPTHYFIHRIMSSSSYNEEDLPSFSSNDDERPSDPSAKITEESFECPDPDNLSSIEQFVTLYQRKSSLASLYTSNDSTPDSDKPSTSKQGSEMMRKLSSALSKMFSGSNANVPKSSSPSPPHQDRS</sequence>
<dbReference type="InterPro" id="IPR038891">
    <property type="entry name" value="FSIP2"/>
</dbReference>
<dbReference type="PANTHER" id="PTHR21856:SF7">
    <property type="entry name" value="FIBROUS SHEATH-INTERACTING PROTEIN 2"/>
    <property type="match status" value="1"/>
</dbReference>
<dbReference type="GO" id="GO:0005739">
    <property type="term" value="C:mitochondrion"/>
    <property type="evidence" value="ECO:0007669"/>
    <property type="project" value="TreeGrafter"/>
</dbReference>
<feature type="region of interest" description="Disordered" evidence="1">
    <location>
        <begin position="85"/>
        <end position="141"/>
    </location>
</feature>
<evidence type="ECO:0000256" key="1">
    <source>
        <dbReference type="SAM" id="MobiDB-lite"/>
    </source>
</evidence>
<evidence type="ECO:0000313" key="2">
    <source>
        <dbReference type="EMBL" id="KAB1252625.1"/>
    </source>
</evidence>
<dbReference type="Proteomes" id="UP000299084">
    <property type="component" value="Unassembled WGS sequence"/>
</dbReference>